<dbReference type="PANTHER" id="PTHR45228">
    <property type="entry name" value="CYCLIC DI-GMP PHOSPHODIESTERASE TM_0186-RELATED"/>
    <property type="match status" value="1"/>
</dbReference>
<keyword evidence="1" id="KW-1133">Transmembrane helix</keyword>
<sequence length="433" mass="50735">MNSDKKIFEISPNNIVKSFILRLFFSIVFLSALISFFIYFYQQSTFYNTIADNIEFYVNKELRENKINDKIFDKQVVKEDISTFIQTLNFVYINIYNKKRELVFNLISKEKKDKYKIIQNNPSLFKSYSKYIGKEMGYNFIKVDDKNYFIQIYYPVYKDNMLLGFIEGVSLVNLNMVKHFETIKNTTILIVILAILLFALIIFPLIYIAYKQLSKNRVELLKSNLQILNALGNAVALRDSDTNEHNYRVTIYSVNLAQKLALDKNEIKKLIKGAFLHDVGKIGISDNILLKKNKLSLEEFEIMKGHVLKGIEIIKNNAWLEDSKDVILYHHERYNGSGYPRGAKKEEIPMVARVFSIIDVFDALTSKRPYKEAFSYNDSIEILKKYSGTYFEPEILKEFLEISSDLYNEVNIQSSEELKKELSKIIKKYFFNS</sequence>
<dbReference type="InterPro" id="IPR052020">
    <property type="entry name" value="Cyclic_di-GMP/3'3'-cGAMP_PDE"/>
</dbReference>
<dbReference type="Pfam" id="PF13487">
    <property type="entry name" value="HD_5"/>
    <property type="match status" value="1"/>
</dbReference>
<feature type="domain" description="HD-GYP" evidence="2">
    <location>
        <begin position="220"/>
        <end position="415"/>
    </location>
</feature>
<dbReference type="OrthoDB" id="9781223at2"/>
<reference evidence="3 4" key="1">
    <citation type="submission" date="2017-10" db="EMBL/GenBank/DDBJ databases">
        <title>Genomics of the genus Arcobacter.</title>
        <authorList>
            <person name="Perez-Cataluna A."/>
            <person name="Figueras M.J."/>
        </authorList>
    </citation>
    <scope>NUCLEOTIDE SEQUENCE [LARGE SCALE GENOMIC DNA]</scope>
    <source>
        <strain evidence="3 4">DSM 24636</strain>
    </source>
</reference>
<dbReference type="PANTHER" id="PTHR45228:SF8">
    <property type="entry name" value="TWO-COMPONENT RESPONSE REGULATOR-RELATED"/>
    <property type="match status" value="1"/>
</dbReference>
<feature type="transmembrane region" description="Helical" evidence="1">
    <location>
        <begin position="188"/>
        <end position="210"/>
    </location>
</feature>
<dbReference type="CDD" id="cd00077">
    <property type="entry name" value="HDc"/>
    <property type="match status" value="1"/>
</dbReference>
<dbReference type="SUPFAM" id="SSF109604">
    <property type="entry name" value="HD-domain/PDEase-like"/>
    <property type="match status" value="1"/>
</dbReference>
<dbReference type="RefSeq" id="WP_129081605.1">
    <property type="nucleotide sequence ID" value="NZ_CP041070.1"/>
</dbReference>
<name>A0A4Q0Y0J8_9BACT</name>
<dbReference type="Gene3D" id="1.10.3210.10">
    <property type="entry name" value="Hypothetical protein af1432"/>
    <property type="match status" value="1"/>
</dbReference>
<dbReference type="Proteomes" id="UP000290191">
    <property type="component" value="Unassembled WGS sequence"/>
</dbReference>
<comment type="caution">
    <text evidence="3">The sequence shown here is derived from an EMBL/GenBank/DDBJ whole genome shotgun (WGS) entry which is preliminary data.</text>
</comment>
<dbReference type="AlphaFoldDB" id="A0A4Q0Y0J8"/>
<keyword evidence="3" id="KW-0378">Hydrolase</keyword>
<evidence type="ECO:0000259" key="2">
    <source>
        <dbReference type="PROSITE" id="PS51832"/>
    </source>
</evidence>
<keyword evidence="1" id="KW-0472">Membrane</keyword>
<dbReference type="STRING" id="877500.GCA_000935065_00179"/>
<feature type="transmembrane region" description="Helical" evidence="1">
    <location>
        <begin position="20"/>
        <end position="41"/>
    </location>
</feature>
<evidence type="ECO:0000313" key="4">
    <source>
        <dbReference type="Proteomes" id="UP000290191"/>
    </source>
</evidence>
<protein>
    <submittedName>
        <fullName evidence="3">Phosphohydrolase</fullName>
    </submittedName>
</protein>
<proteinExistence type="predicted"/>
<evidence type="ECO:0000313" key="3">
    <source>
        <dbReference type="EMBL" id="RXJ63546.1"/>
    </source>
</evidence>
<dbReference type="GO" id="GO:0016787">
    <property type="term" value="F:hydrolase activity"/>
    <property type="evidence" value="ECO:0007669"/>
    <property type="project" value="UniProtKB-KW"/>
</dbReference>
<organism evidence="3 4">
    <name type="scientific">Halarcobacter anaerophilus</name>
    <dbReference type="NCBI Taxonomy" id="877500"/>
    <lineage>
        <taxon>Bacteria</taxon>
        <taxon>Pseudomonadati</taxon>
        <taxon>Campylobacterota</taxon>
        <taxon>Epsilonproteobacteria</taxon>
        <taxon>Campylobacterales</taxon>
        <taxon>Arcobacteraceae</taxon>
        <taxon>Halarcobacter</taxon>
    </lineage>
</organism>
<dbReference type="EMBL" id="PDKO01000003">
    <property type="protein sequence ID" value="RXJ63546.1"/>
    <property type="molecule type" value="Genomic_DNA"/>
</dbReference>
<dbReference type="InterPro" id="IPR003607">
    <property type="entry name" value="HD/PDEase_dom"/>
</dbReference>
<dbReference type="PROSITE" id="PS51832">
    <property type="entry name" value="HD_GYP"/>
    <property type="match status" value="1"/>
</dbReference>
<dbReference type="InterPro" id="IPR037522">
    <property type="entry name" value="HD_GYP_dom"/>
</dbReference>
<evidence type="ECO:0000256" key="1">
    <source>
        <dbReference type="SAM" id="Phobius"/>
    </source>
</evidence>
<keyword evidence="1" id="KW-0812">Transmembrane</keyword>
<keyword evidence="4" id="KW-1185">Reference proteome</keyword>
<dbReference type="SMART" id="SM00471">
    <property type="entry name" value="HDc"/>
    <property type="match status" value="1"/>
</dbReference>
<accession>A0A4Q0Y0J8</accession>
<gene>
    <name evidence="3" type="ORF">CRV06_04970</name>
</gene>